<name>A0AAP4TV40_9GAMM</name>
<dbReference type="SUPFAM" id="SSF51182">
    <property type="entry name" value="RmlC-like cupins"/>
    <property type="match status" value="1"/>
</dbReference>
<dbReference type="EMBL" id="JAUORK010000002">
    <property type="protein sequence ID" value="MDO6670907.1"/>
    <property type="molecule type" value="Genomic_DNA"/>
</dbReference>
<organism evidence="2 3">
    <name type="scientific">Cobetia amphilecti</name>
    <dbReference type="NCBI Taxonomy" id="1055104"/>
    <lineage>
        <taxon>Bacteria</taxon>
        <taxon>Pseudomonadati</taxon>
        <taxon>Pseudomonadota</taxon>
        <taxon>Gammaproteobacteria</taxon>
        <taxon>Oceanospirillales</taxon>
        <taxon>Halomonadaceae</taxon>
        <taxon>Cobetia</taxon>
    </lineage>
</organism>
<keyword evidence="1" id="KW-0732">Signal</keyword>
<evidence type="ECO:0000256" key="1">
    <source>
        <dbReference type="SAM" id="SignalP"/>
    </source>
</evidence>
<accession>A0AAP4TV40</accession>
<dbReference type="Proteomes" id="UP001170481">
    <property type="component" value="Unassembled WGS sequence"/>
</dbReference>
<dbReference type="CDD" id="cd06989">
    <property type="entry name" value="cupin_DRT102"/>
    <property type="match status" value="1"/>
</dbReference>
<sequence>MKRPFSLALLGLSVAFASMTAHADDHSTLTPSSEVVQQSDIDWGYLNPLRGDQSPAAGDLWGDRTKDGASGFLVKFNEGFSSPPHIHNITYRGVVIQGEVHNDDKNADEQWLPAGSFWIQPAGESHITAARDKVNMAYIEINEGPYLVQPESEAFHNDEEPLNVAENNMVWLDANDIRWINLPGNDDAEQGPKTAFLWGNPDVGQLSGRLVKLPADFSGEIKSHADEFRAVVIKGDLTHETEGKDDSQSLATGSYFGSQGEITHDITTSADGETLLYVRTNGDFDIVED</sequence>
<feature type="chain" id="PRO_5043004871" evidence="1">
    <location>
        <begin position="24"/>
        <end position="289"/>
    </location>
</feature>
<evidence type="ECO:0000313" key="2">
    <source>
        <dbReference type="EMBL" id="MDO6670907.1"/>
    </source>
</evidence>
<dbReference type="InterPro" id="IPR028013">
    <property type="entry name" value="DUF4437"/>
</dbReference>
<feature type="signal peptide" evidence="1">
    <location>
        <begin position="1"/>
        <end position="23"/>
    </location>
</feature>
<comment type="caution">
    <text evidence="2">The sequence shown here is derived from an EMBL/GenBank/DDBJ whole genome shotgun (WGS) entry which is preliminary data.</text>
</comment>
<dbReference type="InterPro" id="IPR011051">
    <property type="entry name" value="RmlC_Cupin_sf"/>
</dbReference>
<gene>
    <name evidence="2" type="ORF">Q4535_02130</name>
</gene>
<proteinExistence type="predicted"/>
<dbReference type="RefSeq" id="WP_054557134.1">
    <property type="nucleotide sequence ID" value="NZ_JAUORK010000002.1"/>
</dbReference>
<reference evidence="2" key="1">
    <citation type="submission" date="2023-07" db="EMBL/GenBank/DDBJ databases">
        <title>Genome content predicts the carbon catabolic preferences of heterotrophic bacteria.</title>
        <authorList>
            <person name="Gralka M."/>
        </authorList>
    </citation>
    <scope>NUCLEOTIDE SEQUENCE</scope>
    <source>
        <strain evidence="2">C2R13</strain>
    </source>
</reference>
<dbReference type="Gene3D" id="2.60.120.10">
    <property type="entry name" value="Jelly Rolls"/>
    <property type="match status" value="2"/>
</dbReference>
<dbReference type="AlphaFoldDB" id="A0AAP4TV40"/>
<dbReference type="InterPro" id="IPR014710">
    <property type="entry name" value="RmlC-like_jellyroll"/>
</dbReference>
<dbReference type="Pfam" id="PF14499">
    <property type="entry name" value="DUF4437"/>
    <property type="match status" value="1"/>
</dbReference>
<protein>
    <submittedName>
        <fullName evidence="2">DUF4437 domain-containing protein</fullName>
    </submittedName>
</protein>
<evidence type="ECO:0000313" key="3">
    <source>
        <dbReference type="Proteomes" id="UP001170481"/>
    </source>
</evidence>